<dbReference type="Pfam" id="PF02779">
    <property type="entry name" value="Transket_pyr"/>
    <property type="match status" value="1"/>
</dbReference>
<dbReference type="InterPro" id="IPR029061">
    <property type="entry name" value="THDP-binding"/>
</dbReference>
<dbReference type="GO" id="GO:0009083">
    <property type="term" value="P:branched-chain amino acid catabolic process"/>
    <property type="evidence" value="ECO:0007669"/>
    <property type="project" value="TreeGrafter"/>
</dbReference>
<evidence type="ECO:0000256" key="4">
    <source>
        <dbReference type="ARBA" id="ARBA00023002"/>
    </source>
</evidence>
<dbReference type="eggNOG" id="COG0022">
    <property type="taxonomic scope" value="Bacteria"/>
</dbReference>
<dbReference type="RefSeq" id="WP_034730351.1">
    <property type="nucleotide sequence ID" value="NZ_JPIN01000002.1"/>
</dbReference>
<evidence type="ECO:0000256" key="2">
    <source>
        <dbReference type="ARBA" id="ARBA00003906"/>
    </source>
</evidence>
<dbReference type="InterPro" id="IPR033248">
    <property type="entry name" value="Transketolase_C"/>
</dbReference>
<evidence type="ECO:0000313" key="7">
    <source>
        <dbReference type="EMBL" id="KFZ29335.1"/>
    </source>
</evidence>
<dbReference type="GO" id="GO:0007584">
    <property type="term" value="P:response to nutrient"/>
    <property type="evidence" value="ECO:0007669"/>
    <property type="project" value="TreeGrafter"/>
</dbReference>
<dbReference type="InterPro" id="IPR001017">
    <property type="entry name" value="DH_E1"/>
</dbReference>
<dbReference type="Pfam" id="PF00676">
    <property type="entry name" value="E1_dh"/>
    <property type="match status" value="1"/>
</dbReference>
<dbReference type="GO" id="GO:0003863">
    <property type="term" value="F:branched-chain 2-oxo acid dehydrogenase activity"/>
    <property type="evidence" value="ECO:0007669"/>
    <property type="project" value="UniProtKB-EC"/>
</dbReference>
<dbReference type="Pfam" id="PF02780">
    <property type="entry name" value="Transketolase_C"/>
    <property type="match status" value="1"/>
</dbReference>
<evidence type="ECO:0000313" key="8">
    <source>
        <dbReference type="Proteomes" id="UP000053718"/>
    </source>
</evidence>
<organism evidence="7 8">
    <name type="scientific">Pseudidiomarina atlantica</name>
    <dbReference type="NCBI Taxonomy" id="1517416"/>
    <lineage>
        <taxon>Bacteria</taxon>
        <taxon>Pseudomonadati</taxon>
        <taxon>Pseudomonadota</taxon>
        <taxon>Gammaproteobacteria</taxon>
        <taxon>Alteromonadales</taxon>
        <taxon>Idiomarinaceae</taxon>
        <taxon>Pseudidiomarina</taxon>
    </lineage>
</organism>
<evidence type="ECO:0000259" key="6">
    <source>
        <dbReference type="SMART" id="SM00861"/>
    </source>
</evidence>
<keyword evidence="5" id="KW-0786">Thiamine pyrophosphate</keyword>
<proteinExistence type="predicted"/>
<dbReference type="PANTHER" id="PTHR42980">
    <property type="entry name" value="2-OXOISOVALERATE DEHYDROGENASE SUBUNIT BETA-RELATED"/>
    <property type="match status" value="1"/>
</dbReference>
<comment type="cofactor">
    <cofactor evidence="1">
        <name>thiamine diphosphate</name>
        <dbReference type="ChEBI" id="CHEBI:58937"/>
    </cofactor>
</comment>
<dbReference type="InterPro" id="IPR009014">
    <property type="entry name" value="Transketo_C/PFOR_II"/>
</dbReference>
<dbReference type="Gene3D" id="3.40.50.970">
    <property type="match status" value="2"/>
</dbReference>
<evidence type="ECO:0000256" key="1">
    <source>
        <dbReference type="ARBA" id="ARBA00001964"/>
    </source>
</evidence>
<gene>
    <name evidence="7" type="ORF">IDAT_02945</name>
</gene>
<dbReference type="STRING" id="1517416.IDAT_02945"/>
<dbReference type="Gene3D" id="3.40.50.920">
    <property type="match status" value="1"/>
</dbReference>
<evidence type="ECO:0000256" key="5">
    <source>
        <dbReference type="ARBA" id="ARBA00023052"/>
    </source>
</evidence>
<dbReference type="eggNOG" id="COG1071">
    <property type="taxonomic scope" value="Bacteria"/>
</dbReference>
<evidence type="ECO:0000256" key="3">
    <source>
        <dbReference type="ARBA" id="ARBA00012277"/>
    </source>
</evidence>
<dbReference type="EC" id="1.2.4.4" evidence="3"/>
<keyword evidence="4" id="KW-0560">Oxidoreductase</keyword>
<dbReference type="OrthoDB" id="9780894at2"/>
<dbReference type="InterPro" id="IPR005475">
    <property type="entry name" value="Transketolase-like_Pyr-bd"/>
</dbReference>
<name>A0A094INV6_9GAMM</name>
<keyword evidence="8" id="KW-1185">Reference proteome</keyword>
<dbReference type="SUPFAM" id="SSF52518">
    <property type="entry name" value="Thiamin diphosphate-binding fold (THDP-binding)"/>
    <property type="match status" value="2"/>
</dbReference>
<dbReference type="PANTHER" id="PTHR42980:SF1">
    <property type="entry name" value="2-OXOISOVALERATE DEHYDROGENASE SUBUNIT BETA, MITOCHONDRIAL"/>
    <property type="match status" value="1"/>
</dbReference>
<dbReference type="AlphaFoldDB" id="A0A094INV6"/>
<feature type="domain" description="Transketolase-like pyrimidine-binding" evidence="6">
    <location>
        <begin position="395"/>
        <end position="576"/>
    </location>
</feature>
<dbReference type="SUPFAM" id="SSF52922">
    <property type="entry name" value="TK C-terminal domain-like"/>
    <property type="match status" value="1"/>
</dbReference>
<accession>A0A094INV6</accession>
<comment type="function">
    <text evidence="2">E1 component of the 2-oxoglutarate dehydrogenase (OGDH) complex which catalyzes the decarboxylation of 2-oxoglutarate, the first step in the conversion of 2-oxoglutarate to succinyl-CoA and CO(2).</text>
</comment>
<reference evidence="7 8" key="1">
    <citation type="submission" date="2014-06" db="EMBL/GenBank/DDBJ databases">
        <title>Draft genome sequence of Idiomarina sp. MCCC 1A10513.</title>
        <authorList>
            <person name="Du J."/>
            <person name="Lai Q."/>
            <person name="Shao Z."/>
        </authorList>
    </citation>
    <scope>NUCLEOTIDE SEQUENCE [LARGE SCALE GENOMIC DNA]</scope>
    <source>
        <strain evidence="7 8">MCCC 1A10513</strain>
    </source>
</reference>
<dbReference type="EMBL" id="JPIN01000002">
    <property type="protein sequence ID" value="KFZ29335.1"/>
    <property type="molecule type" value="Genomic_DNA"/>
</dbReference>
<sequence length="738" mass="81149">MAAAMHPWLVEFIQRIEREDLPRAHAAGGILSDAELVELFDSQLASRLLDLQSRLMQAAGQSFYTIGSSGHEANAAVAKALRVTDPAFLHYRSGAFFLQRAKQKPGSTPLYDMLLSFAASSEDPISGGRHKVFGSLDLHVPPQTSTIASHVPKAMGTAFAIGLSKRLQQQGTWPHDAIAVCSFGDASANHSTALGAINSASWAAYQQIPMPLLLVCEDNGLGISTHTPQGWIQQQLSQRPAVKYFFADGSNVAETYLVAQQAADYVRQKRKPAILHLRTIRLFGHAGADAEVAYRTKQEIARDAERDVLLFTCAALIQRDLFSYEQLAEHIRKQAQRIARLAGQAQQRPKLTAATQVMQSIVPPARDESVVPPALTENQREQLFRFDKHNVGKRQHLAKLLNWSLHDLMAQYDNIVMCGEDIAKKGGVYHVTQHLMEAFGPNRVLNTVLDEQSILGLAIGMAQQGMIAMPEIQFLAYVHNAEDQIRGEAATLSFFSDGQYTNPMVIRIAGLAYQKGFGGHFHNDNSFAVFRDIPGVIVLCPSNGYDGALLMRQAVRLAAVEQRVVIMLEPIALYMARDLHEEGDGGWLCDYPTPDVPVPALGEPAVYGDGDELAIVSYGNGYYLSRQAEAKLRAAGHKVRVVDIRCLVPLHVDAIVQSLGDCKQVLIVDECRRRGSLSEELMTCLYEDYPERFKVRRITAEDSFIPLGKAAYTVLPSTAGIVEVASEMLAKRKQGAQA</sequence>
<dbReference type="Proteomes" id="UP000053718">
    <property type="component" value="Unassembled WGS sequence"/>
</dbReference>
<comment type="caution">
    <text evidence="7">The sequence shown here is derived from an EMBL/GenBank/DDBJ whole genome shotgun (WGS) entry which is preliminary data.</text>
</comment>
<protein>
    <recommendedName>
        <fullName evidence="3">3-methyl-2-oxobutanoate dehydrogenase (2-methylpropanoyl-transferring)</fullName>
        <ecNumber evidence="3">1.2.4.4</ecNumber>
    </recommendedName>
</protein>
<dbReference type="SMART" id="SM00861">
    <property type="entry name" value="Transket_pyr"/>
    <property type="match status" value="1"/>
</dbReference>